<dbReference type="Proteomes" id="UP000190888">
    <property type="component" value="Unassembled WGS sequence"/>
</dbReference>
<evidence type="ECO:0000256" key="1">
    <source>
        <dbReference type="ARBA" id="ARBA00023002"/>
    </source>
</evidence>
<dbReference type="PANTHER" id="PTHR30524">
    <property type="entry name" value="MANNITOL-1-PHOSPHATE 5-DEHYDROGENASE"/>
    <property type="match status" value="1"/>
</dbReference>
<keyword evidence="1" id="KW-0560">Oxidoreductase</keyword>
<dbReference type="Pfam" id="PF08125">
    <property type="entry name" value="Mannitol_dh_C"/>
    <property type="match status" value="1"/>
</dbReference>
<dbReference type="Gene3D" id="1.10.1040.10">
    <property type="entry name" value="N-(1-d-carboxylethyl)-l-norvaline Dehydrogenase, domain 2"/>
    <property type="match status" value="1"/>
</dbReference>
<dbReference type="NCBIfam" id="NF002969">
    <property type="entry name" value="PRK03643.1"/>
    <property type="match status" value="1"/>
</dbReference>
<dbReference type="InterPro" id="IPR013328">
    <property type="entry name" value="6PGD_dom2"/>
</dbReference>
<organism evidence="5 6">
    <name type="scientific">Sediminibacterium ginsengisoli</name>
    <dbReference type="NCBI Taxonomy" id="413434"/>
    <lineage>
        <taxon>Bacteria</taxon>
        <taxon>Pseudomonadati</taxon>
        <taxon>Bacteroidota</taxon>
        <taxon>Chitinophagia</taxon>
        <taxon>Chitinophagales</taxon>
        <taxon>Chitinophagaceae</taxon>
        <taxon>Sediminibacterium</taxon>
    </lineage>
</organism>
<dbReference type="EMBL" id="FUWH01000001">
    <property type="protein sequence ID" value="SJZ36863.1"/>
    <property type="molecule type" value="Genomic_DNA"/>
</dbReference>
<dbReference type="RefSeq" id="WP_078829977.1">
    <property type="nucleotide sequence ID" value="NZ_FUWH01000001.1"/>
</dbReference>
<protein>
    <submittedName>
        <fullName evidence="5">Tagaturonate reductase</fullName>
    </submittedName>
</protein>
<dbReference type="InterPro" id="IPR013131">
    <property type="entry name" value="Mannitol_DH_N"/>
</dbReference>
<evidence type="ECO:0000259" key="4">
    <source>
        <dbReference type="Pfam" id="PF08125"/>
    </source>
</evidence>
<dbReference type="GO" id="GO:0005829">
    <property type="term" value="C:cytosol"/>
    <property type="evidence" value="ECO:0007669"/>
    <property type="project" value="TreeGrafter"/>
</dbReference>
<dbReference type="InterPro" id="IPR008927">
    <property type="entry name" value="6-PGluconate_DH-like_C_sf"/>
</dbReference>
<dbReference type="InterPro" id="IPR013118">
    <property type="entry name" value="Mannitol_DH_C"/>
</dbReference>
<feature type="domain" description="Mannitol dehydrogenase C-terminal" evidence="4">
    <location>
        <begin position="285"/>
        <end position="488"/>
    </location>
</feature>
<proteinExistence type="predicted"/>
<feature type="domain" description="Mannitol dehydrogenase N-terminal" evidence="3">
    <location>
        <begin position="29"/>
        <end position="264"/>
    </location>
</feature>
<dbReference type="SUPFAM" id="SSF48179">
    <property type="entry name" value="6-phosphogluconate dehydrogenase C-terminal domain-like"/>
    <property type="match status" value="1"/>
</dbReference>
<dbReference type="GO" id="GO:0008926">
    <property type="term" value="F:mannitol-1-phosphate 5-dehydrogenase activity"/>
    <property type="evidence" value="ECO:0007669"/>
    <property type="project" value="TreeGrafter"/>
</dbReference>
<dbReference type="AlphaFoldDB" id="A0A1T4K3D7"/>
<dbReference type="Pfam" id="PF01232">
    <property type="entry name" value="Mannitol_dh"/>
    <property type="match status" value="1"/>
</dbReference>
<keyword evidence="6" id="KW-1185">Reference proteome</keyword>
<dbReference type="PANTHER" id="PTHR30524:SF0">
    <property type="entry name" value="ALTRONATE OXIDOREDUCTASE-RELATED"/>
    <property type="match status" value="1"/>
</dbReference>
<evidence type="ECO:0000259" key="3">
    <source>
        <dbReference type="Pfam" id="PF01232"/>
    </source>
</evidence>
<sequence length="504" mass="55811">MQLSRTTVAQISNSGVEKPADALFQLPEKVLQFGTGVLLRGLPDYFIDKANKQGLFNGRVVVVKSTATGGTDAFKKQDGLFTLLERGFEAGERKDRAVINAAISRVLSAHDEWEIILSCAASAEMQVIISNTTEVGITLVPEDARAEKPASFPGKLLAFLKKRYEAFNGSAEAGMVIIPTELIVDNGKKLKAIVLELARLQQATDAFINWLNEANDFCSSLVDRIVPGKLNSADAKLEQEKLGYEDELLIMSECYRLWAIETASERTKAILSFSKADAGVVLAPDINKFRELKLRLLNGTHTFACGLACLAGYETVKEAMQDEDFRTYVSELMYQEIVPLVAGETITTEEANEFATSVIDRFRNTHIEHLWLNITVQYSSKMAMRNVPLLKKYYAQSGSVPERMAIGFAAYLRFMRSRLTDNNCYTGSHKGTDYQIQDDKAGILHQAWSTTGNIQEYVAAVLNDETLWGCRLSELPGFEAAVTACFSQLEENDVTSVITKKAEV</sequence>
<keyword evidence="2" id="KW-0520">NAD</keyword>
<accession>A0A1T4K3D7</accession>
<name>A0A1T4K3D7_9BACT</name>
<dbReference type="Gene3D" id="3.40.50.720">
    <property type="entry name" value="NAD(P)-binding Rossmann-like Domain"/>
    <property type="match status" value="1"/>
</dbReference>
<dbReference type="STRING" id="413434.SAMN04488132_101421"/>
<evidence type="ECO:0000313" key="5">
    <source>
        <dbReference type="EMBL" id="SJZ36863.1"/>
    </source>
</evidence>
<evidence type="ECO:0000256" key="2">
    <source>
        <dbReference type="ARBA" id="ARBA00023027"/>
    </source>
</evidence>
<dbReference type="GO" id="GO:0019592">
    <property type="term" value="P:mannitol catabolic process"/>
    <property type="evidence" value="ECO:0007669"/>
    <property type="project" value="TreeGrafter"/>
</dbReference>
<dbReference type="OrthoDB" id="9768714at2"/>
<reference evidence="5 6" key="1">
    <citation type="submission" date="2017-02" db="EMBL/GenBank/DDBJ databases">
        <authorList>
            <person name="Peterson S.W."/>
        </authorList>
    </citation>
    <scope>NUCLEOTIDE SEQUENCE [LARGE SCALE GENOMIC DNA]</scope>
    <source>
        <strain evidence="5 6">DSM 22335</strain>
    </source>
</reference>
<dbReference type="SUPFAM" id="SSF51735">
    <property type="entry name" value="NAD(P)-binding Rossmann-fold domains"/>
    <property type="match status" value="1"/>
</dbReference>
<evidence type="ECO:0000313" key="6">
    <source>
        <dbReference type="Proteomes" id="UP000190888"/>
    </source>
</evidence>
<dbReference type="InterPro" id="IPR036291">
    <property type="entry name" value="NAD(P)-bd_dom_sf"/>
</dbReference>
<gene>
    <name evidence="5" type="ORF">SAMN04488132_101421</name>
</gene>